<proteinExistence type="predicted"/>
<reference evidence="1 2" key="1">
    <citation type="submission" date="2012-08" db="EMBL/GenBank/DDBJ databases">
        <title>Oryza genome evolution.</title>
        <authorList>
            <person name="Wing R.A."/>
        </authorList>
    </citation>
    <scope>NUCLEOTIDE SEQUENCE</scope>
</reference>
<dbReference type="InterPro" id="IPR007750">
    <property type="entry name" value="DUF674"/>
</dbReference>
<dbReference type="HOGENOM" id="CLU_030757_1_1_1"/>
<dbReference type="AlphaFoldDB" id="A0A0D9W8W0"/>
<dbReference type="STRING" id="77586.A0A0D9W8W0"/>
<reference evidence="2" key="2">
    <citation type="submission" date="2013-12" db="EMBL/GenBank/DDBJ databases">
        <authorList>
            <person name="Yu Y."/>
            <person name="Lee S."/>
            <person name="de Baynast K."/>
            <person name="Wissotski M."/>
            <person name="Liu L."/>
            <person name="Talag J."/>
            <person name="Goicoechea J."/>
            <person name="Angelova A."/>
            <person name="Jetty R."/>
            <person name="Kudrna D."/>
            <person name="Golser W."/>
            <person name="Rivera L."/>
            <person name="Zhang J."/>
            <person name="Wing R."/>
        </authorList>
    </citation>
    <scope>NUCLEOTIDE SEQUENCE</scope>
</reference>
<evidence type="ECO:0008006" key="3">
    <source>
        <dbReference type="Google" id="ProtNLM"/>
    </source>
</evidence>
<organism evidence="1 2">
    <name type="scientific">Leersia perrieri</name>
    <dbReference type="NCBI Taxonomy" id="77586"/>
    <lineage>
        <taxon>Eukaryota</taxon>
        <taxon>Viridiplantae</taxon>
        <taxon>Streptophyta</taxon>
        <taxon>Embryophyta</taxon>
        <taxon>Tracheophyta</taxon>
        <taxon>Spermatophyta</taxon>
        <taxon>Magnoliopsida</taxon>
        <taxon>Liliopsida</taxon>
        <taxon>Poales</taxon>
        <taxon>Poaceae</taxon>
        <taxon>BOP clade</taxon>
        <taxon>Oryzoideae</taxon>
        <taxon>Oryzeae</taxon>
        <taxon>Oryzinae</taxon>
        <taxon>Leersia</taxon>
    </lineage>
</organism>
<protein>
    <recommendedName>
        <fullName evidence="3">DUF674 family protein</fullName>
    </recommendedName>
</protein>
<dbReference type="EnsemblPlants" id="LPERR04G19450.1">
    <property type="protein sequence ID" value="LPERR04G19450.1"/>
    <property type="gene ID" value="LPERR04G19450"/>
</dbReference>
<dbReference type="Proteomes" id="UP000032180">
    <property type="component" value="Chromosome 4"/>
</dbReference>
<evidence type="ECO:0000313" key="1">
    <source>
        <dbReference type="EnsemblPlants" id="LPERR04G19450.1"/>
    </source>
</evidence>
<dbReference type="PANTHER" id="PTHR33103:SF27">
    <property type="entry name" value="OS04G0594700 PROTEIN"/>
    <property type="match status" value="1"/>
</dbReference>
<keyword evidence="2" id="KW-1185">Reference proteome</keyword>
<accession>A0A0D9W8W0</accession>
<reference evidence="1" key="3">
    <citation type="submission" date="2015-04" db="UniProtKB">
        <authorList>
            <consortium name="EnsemblPlants"/>
        </authorList>
    </citation>
    <scope>IDENTIFICATION</scope>
</reference>
<dbReference type="Pfam" id="PF05056">
    <property type="entry name" value="DUF674"/>
    <property type="match status" value="2"/>
</dbReference>
<evidence type="ECO:0000313" key="2">
    <source>
        <dbReference type="Proteomes" id="UP000032180"/>
    </source>
</evidence>
<sequence>MSTTNNGGPTVAVKLYIDKEKKKVLFAESDKDFVDVLFSFLTLPLGTIVRILGKQSQIGCLDGLYKSVESLSEDHFQTDACKAMLLRARNAAAIYCNRLKFIIFDDLQVAPASTSIVFPLLGEFDLHKQGNTEEKVIELNSYKKTNLLKRALVSKQCLTGLCFDGSIETDYVNLDELTNCLLLKTENKDDSMFNAIKITVTSNPCSVDNLYRSMNGSGTGCLKHGCQSLLLSPMAAPFFGCRTSVLHVQESPKSSWYCEYCYTCFRLSGTTGATSCTHYCRGPTVTESSAKGSTATNAYLKGGLRKFIVGNDLHIIPFTLSSTLQITHASKIPKEMLVKKELTLNKTQVLKLLRAALVTRSVLGSVFLPPKK</sequence>
<dbReference type="Gramene" id="LPERR04G19450.1">
    <property type="protein sequence ID" value="LPERR04G19450.1"/>
    <property type="gene ID" value="LPERR04G19450"/>
</dbReference>
<dbReference type="PANTHER" id="PTHR33103">
    <property type="entry name" value="OS01G0153900 PROTEIN"/>
    <property type="match status" value="1"/>
</dbReference>
<name>A0A0D9W8W0_9ORYZ</name>